<comment type="caution">
    <text evidence="3">The sequence shown here is derived from an EMBL/GenBank/DDBJ whole genome shotgun (WGS) entry which is preliminary data.</text>
</comment>
<evidence type="ECO:0000256" key="1">
    <source>
        <dbReference type="SAM" id="MobiDB-lite"/>
    </source>
</evidence>
<sequence length="207" mass="22469">MVWKSLAWIGKIVAAGLILSFLSIWTTGYIVTSYVESVLKQFELPVEVPPMAMSGVWGKLWGSDPLLASDVEPEQETGSANNGQDPDTKEVFGGIEEGPGAGSGENGEPSSGVPEGTGQTDEEKGTGAGAEVSTDDIESAKDDMSEEDKSLLFELLMTKLPPESWLQISEYMEGGLTDQELTSIQQIMAQHLDKPEYEQMMEILKKY</sequence>
<gene>
    <name evidence="3" type="ORF">D3P09_24225</name>
</gene>
<evidence type="ECO:0000313" key="3">
    <source>
        <dbReference type="EMBL" id="RJX37024.1"/>
    </source>
</evidence>
<accession>A0A3A6PSP7</accession>
<proteinExistence type="predicted"/>
<reference evidence="3 4" key="1">
    <citation type="submission" date="2018-09" db="EMBL/GenBank/DDBJ databases">
        <title>Paenibacillus aracenensis nov. sp. isolated from a cave in southern Spain.</title>
        <authorList>
            <person name="Jurado V."/>
            <person name="Gutierrez-Patricio S."/>
            <person name="Gonzalez-Pimentel J.L."/>
            <person name="Miller A.Z."/>
            <person name="Laiz L."/>
            <person name="Saiz-Jimenez C."/>
        </authorList>
    </citation>
    <scope>NUCLEOTIDE SEQUENCE [LARGE SCALE GENOMIC DNA]</scope>
    <source>
        <strain evidence="3 4">JCM 19203</strain>
    </source>
</reference>
<evidence type="ECO:0000313" key="4">
    <source>
        <dbReference type="Proteomes" id="UP000267798"/>
    </source>
</evidence>
<keyword evidence="2" id="KW-0812">Transmembrane</keyword>
<keyword evidence="2" id="KW-0472">Membrane</keyword>
<dbReference type="OrthoDB" id="2662662at2"/>
<feature type="compositionally biased region" description="Polar residues" evidence="1">
    <location>
        <begin position="76"/>
        <end position="85"/>
    </location>
</feature>
<evidence type="ECO:0000256" key="2">
    <source>
        <dbReference type="SAM" id="Phobius"/>
    </source>
</evidence>
<dbReference type="AlphaFoldDB" id="A0A3A6PSP7"/>
<protein>
    <recommendedName>
        <fullName evidence="5">Spore coat protein</fullName>
    </recommendedName>
</protein>
<feature type="region of interest" description="Disordered" evidence="1">
    <location>
        <begin position="71"/>
        <end position="145"/>
    </location>
</feature>
<keyword evidence="4" id="KW-1185">Reference proteome</keyword>
<keyword evidence="2" id="KW-1133">Transmembrane helix</keyword>
<dbReference type="RefSeq" id="WP_120114023.1">
    <property type="nucleotide sequence ID" value="NZ_QXQB01000007.1"/>
</dbReference>
<evidence type="ECO:0008006" key="5">
    <source>
        <dbReference type="Google" id="ProtNLM"/>
    </source>
</evidence>
<feature type="compositionally biased region" description="Gly residues" evidence="1">
    <location>
        <begin position="95"/>
        <end position="105"/>
    </location>
</feature>
<dbReference type="Proteomes" id="UP000267798">
    <property type="component" value="Unassembled WGS sequence"/>
</dbReference>
<feature type="transmembrane region" description="Helical" evidence="2">
    <location>
        <begin position="12"/>
        <end position="31"/>
    </location>
</feature>
<dbReference type="EMBL" id="QXQB01000007">
    <property type="protein sequence ID" value="RJX37024.1"/>
    <property type="molecule type" value="Genomic_DNA"/>
</dbReference>
<organism evidence="3 4">
    <name type="scientific">Paenibacillus pinisoli</name>
    <dbReference type="NCBI Taxonomy" id="1276110"/>
    <lineage>
        <taxon>Bacteria</taxon>
        <taxon>Bacillati</taxon>
        <taxon>Bacillota</taxon>
        <taxon>Bacilli</taxon>
        <taxon>Bacillales</taxon>
        <taxon>Paenibacillaceae</taxon>
        <taxon>Paenibacillus</taxon>
    </lineage>
</organism>
<name>A0A3A6PSP7_9BACL</name>